<evidence type="ECO:0000256" key="1">
    <source>
        <dbReference type="ARBA" id="ARBA00005254"/>
    </source>
</evidence>
<keyword evidence="2" id="KW-0413">Isomerase</keyword>
<dbReference type="InterPro" id="IPR014748">
    <property type="entry name" value="Enoyl-CoA_hydra_C"/>
</dbReference>
<dbReference type="Proteomes" id="UP000287168">
    <property type="component" value="Unassembled WGS sequence"/>
</dbReference>
<keyword evidence="3" id="KW-1185">Reference proteome</keyword>
<dbReference type="CDD" id="cd06558">
    <property type="entry name" value="crotonase-like"/>
    <property type="match status" value="1"/>
</dbReference>
<comment type="caution">
    <text evidence="2">The sequence shown here is derived from an EMBL/GenBank/DDBJ whole genome shotgun (WGS) entry which is preliminary data.</text>
</comment>
<dbReference type="InterPro" id="IPR029045">
    <property type="entry name" value="ClpP/crotonase-like_dom_sf"/>
</dbReference>
<proteinExistence type="inferred from homology"/>
<accession>A0A444MF32</accession>
<organism evidence="2 3">
    <name type="scientific">Falsigemmobacter intermedius</name>
    <dbReference type="NCBI Taxonomy" id="1553448"/>
    <lineage>
        <taxon>Bacteria</taxon>
        <taxon>Pseudomonadati</taxon>
        <taxon>Pseudomonadota</taxon>
        <taxon>Alphaproteobacteria</taxon>
        <taxon>Rhodobacterales</taxon>
        <taxon>Paracoccaceae</taxon>
        <taxon>Falsigemmobacter</taxon>
    </lineage>
</organism>
<dbReference type="Pfam" id="PF00378">
    <property type="entry name" value="ECH_1"/>
    <property type="match status" value="1"/>
</dbReference>
<protein>
    <submittedName>
        <fullName evidence="2">Enoyl-CoA hydratase/isomerase family protein</fullName>
    </submittedName>
</protein>
<dbReference type="InterPro" id="IPR001753">
    <property type="entry name" value="Enoyl-CoA_hydra/iso"/>
</dbReference>
<dbReference type="EMBL" id="SBLC01000004">
    <property type="protein sequence ID" value="RWY43622.1"/>
    <property type="molecule type" value="Genomic_DNA"/>
</dbReference>
<dbReference type="RefSeq" id="WP_128486957.1">
    <property type="nucleotide sequence ID" value="NZ_JBHLXB010000008.1"/>
</dbReference>
<sequence>MSQAADVVLVNHSPEGVTLVTLNDPERRNALSLALRTRLLEVLRVEAANPQTKALVITGAGKGFCAGGDISAMGQGSAVSTPRMKILHDIARELAVYPKPVMAAVNGAAFGAGLSLALLCDRIFVAPEAKLGVTFGKMGLAPDTGFLWSACRRLPRARVLQIVMDCAIFDAPEALDEGLVDAIADDVVEVARAAALALIPAAPLPFALARRALVEMDGGLELCLSHELRDQGVLYDSADHLEAVAAFKEKRTAVFSGR</sequence>
<evidence type="ECO:0000313" key="3">
    <source>
        <dbReference type="Proteomes" id="UP000287168"/>
    </source>
</evidence>
<dbReference type="PANTHER" id="PTHR43459:SF1">
    <property type="entry name" value="EG:BACN32G11.4 PROTEIN"/>
    <property type="match status" value="1"/>
</dbReference>
<gene>
    <name evidence="2" type="ORF">EP867_04265</name>
</gene>
<dbReference type="Gene3D" id="3.90.226.10">
    <property type="entry name" value="2-enoyl-CoA Hydratase, Chain A, domain 1"/>
    <property type="match status" value="1"/>
</dbReference>
<reference evidence="2 3" key="1">
    <citation type="journal article" date="2015" name="Int. J. Syst. Evol. Microbiol.">
        <title>Gemmobacter intermedius sp. nov., isolated from a white stork (Ciconia ciconia).</title>
        <authorList>
            <person name="Kampfer P."/>
            <person name="Jerzak L."/>
            <person name="Wilharm G."/>
            <person name="Golke J."/>
            <person name="Busse H.J."/>
            <person name="Glaeser S.P."/>
        </authorList>
    </citation>
    <scope>NUCLEOTIDE SEQUENCE [LARGE SCALE GENOMIC DNA]</scope>
    <source>
        <strain evidence="2 3">119/4</strain>
    </source>
</reference>
<name>A0A444MF32_9RHOB</name>
<dbReference type="GO" id="GO:0016853">
    <property type="term" value="F:isomerase activity"/>
    <property type="evidence" value="ECO:0007669"/>
    <property type="project" value="UniProtKB-KW"/>
</dbReference>
<comment type="similarity">
    <text evidence="1">Belongs to the enoyl-CoA hydratase/isomerase family.</text>
</comment>
<evidence type="ECO:0000313" key="2">
    <source>
        <dbReference type="EMBL" id="RWY43622.1"/>
    </source>
</evidence>
<dbReference type="SUPFAM" id="SSF52096">
    <property type="entry name" value="ClpP/crotonase"/>
    <property type="match status" value="1"/>
</dbReference>
<dbReference type="AlphaFoldDB" id="A0A444MF32"/>
<dbReference type="PANTHER" id="PTHR43459">
    <property type="entry name" value="ENOYL-COA HYDRATASE"/>
    <property type="match status" value="1"/>
</dbReference>
<dbReference type="OrthoDB" id="7619812at2"/>
<dbReference type="Gene3D" id="1.10.12.10">
    <property type="entry name" value="Lyase 2-enoyl-coa Hydratase, Chain A, domain 2"/>
    <property type="match status" value="1"/>
</dbReference>